<evidence type="ECO:0000313" key="5">
    <source>
        <dbReference type="Proteomes" id="UP001549921"/>
    </source>
</evidence>
<reference evidence="4 5" key="1">
    <citation type="submission" date="2024-06" db="EMBL/GenBank/DDBJ databases">
        <title>A chromosome-level genome assembly of beet webworm, Loxostege sticticalis.</title>
        <authorList>
            <person name="Zhang Y."/>
        </authorList>
    </citation>
    <scope>NUCLEOTIDE SEQUENCE [LARGE SCALE GENOMIC DNA]</scope>
    <source>
        <strain evidence="4">AQ028</strain>
        <tissue evidence="4">Male pupae</tissue>
    </source>
</reference>
<evidence type="ECO:0000256" key="1">
    <source>
        <dbReference type="ARBA" id="ARBA00005771"/>
    </source>
</evidence>
<accession>A0ABD0TGV7</accession>
<dbReference type="Proteomes" id="UP001549921">
    <property type="component" value="Unassembled WGS sequence"/>
</dbReference>
<dbReference type="AlphaFoldDB" id="A0ABD0TGV7"/>
<comment type="caution">
    <text evidence="4">The sequence shown here is derived from an EMBL/GenBank/DDBJ whole genome shotgun (WGS) entry which is preliminary data.</text>
</comment>
<dbReference type="InterPro" id="IPR000863">
    <property type="entry name" value="Sulfotransferase_dom"/>
</dbReference>
<dbReference type="PANTHER" id="PTHR11783">
    <property type="entry name" value="SULFOTRANSFERASE SULT"/>
    <property type="match status" value="1"/>
</dbReference>
<dbReference type="Gene3D" id="3.40.50.300">
    <property type="entry name" value="P-loop containing nucleotide triphosphate hydrolases"/>
    <property type="match status" value="1"/>
</dbReference>
<evidence type="ECO:0000313" key="4">
    <source>
        <dbReference type="EMBL" id="KAL0842319.1"/>
    </source>
</evidence>
<organism evidence="4 5">
    <name type="scientific">Loxostege sticticalis</name>
    <name type="common">Beet webworm moth</name>
    <dbReference type="NCBI Taxonomy" id="481309"/>
    <lineage>
        <taxon>Eukaryota</taxon>
        <taxon>Metazoa</taxon>
        <taxon>Ecdysozoa</taxon>
        <taxon>Arthropoda</taxon>
        <taxon>Hexapoda</taxon>
        <taxon>Insecta</taxon>
        <taxon>Pterygota</taxon>
        <taxon>Neoptera</taxon>
        <taxon>Endopterygota</taxon>
        <taxon>Lepidoptera</taxon>
        <taxon>Glossata</taxon>
        <taxon>Ditrysia</taxon>
        <taxon>Pyraloidea</taxon>
        <taxon>Crambidae</taxon>
        <taxon>Pyraustinae</taxon>
        <taxon>Loxostege</taxon>
    </lineage>
</organism>
<dbReference type="EMBL" id="JBEDNZ010000005">
    <property type="protein sequence ID" value="KAL0842319.1"/>
    <property type="molecule type" value="Genomic_DNA"/>
</dbReference>
<evidence type="ECO:0000256" key="2">
    <source>
        <dbReference type="ARBA" id="ARBA00022679"/>
    </source>
</evidence>
<comment type="similarity">
    <text evidence="1">Belongs to the sulfotransferase 1 family.</text>
</comment>
<dbReference type="Pfam" id="PF00685">
    <property type="entry name" value="Sulfotransfer_1"/>
    <property type="match status" value="1"/>
</dbReference>
<dbReference type="GO" id="GO:0016740">
    <property type="term" value="F:transferase activity"/>
    <property type="evidence" value="ECO:0007669"/>
    <property type="project" value="UniProtKB-KW"/>
</dbReference>
<evidence type="ECO:0000259" key="3">
    <source>
        <dbReference type="Pfam" id="PF00685"/>
    </source>
</evidence>
<proteinExistence type="inferred from homology"/>
<name>A0ABD0TGV7_LOXSC</name>
<feature type="domain" description="Sulfotransferase" evidence="3">
    <location>
        <begin position="63"/>
        <end position="337"/>
    </location>
</feature>
<keyword evidence="2" id="KW-0808">Transferase</keyword>
<dbReference type="SUPFAM" id="SSF52540">
    <property type="entry name" value="P-loop containing nucleoside triphosphate hydrolases"/>
    <property type="match status" value="1"/>
</dbReference>
<gene>
    <name evidence="4" type="ORF">ABMA28_014447</name>
</gene>
<sequence length="345" mass="40402">MSTTSKHFPYEIKDLDPEESAEAFKYFENGFQDGYMRVGPKGYFFTNGLKQDIVNIYNMPLRPDDIFVVTFPKAGTTWTQELVWMVANDFDYKTSSSIPLVVRFPFLEMPMLLNSEKGKKVMRENLKGDEEKLKIFESISSPGSEMVANLPSPRFIKSHLPLSLLPPSLLDTTKVVYVARDPRDVAVSYFHHNKFFSFMGYTGDLKQYWEKFIKDMVDWTPFFPHVIEAWEKRNHPNLLFLFYEDMLKDLPSTVRKVADFLGKSATDEQVTRLCDHLSFQNFKKNPMLNYETLREIAMMDKDRTFLRKGKAGDWRDNFDEEMTAQAQKWIEDNLRGTDLRFPTIN</sequence>
<dbReference type="InterPro" id="IPR027417">
    <property type="entry name" value="P-loop_NTPase"/>
</dbReference>
<protein>
    <recommendedName>
        <fullName evidence="3">Sulfotransferase domain-containing protein</fullName>
    </recommendedName>
</protein>